<feature type="transmembrane region" description="Helical" evidence="11">
    <location>
        <begin position="268"/>
        <end position="294"/>
    </location>
</feature>
<evidence type="ECO:0000256" key="6">
    <source>
        <dbReference type="ARBA" id="ARBA00022989"/>
    </source>
</evidence>
<name>A0A9W9H8Y2_9EURO</name>
<feature type="transmembrane region" description="Helical" evidence="11">
    <location>
        <begin position="438"/>
        <end position="463"/>
    </location>
</feature>
<organism evidence="12 13">
    <name type="scientific">Penicillium atrosanguineum</name>
    <dbReference type="NCBI Taxonomy" id="1132637"/>
    <lineage>
        <taxon>Eukaryota</taxon>
        <taxon>Fungi</taxon>
        <taxon>Dikarya</taxon>
        <taxon>Ascomycota</taxon>
        <taxon>Pezizomycotina</taxon>
        <taxon>Eurotiomycetes</taxon>
        <taxon>Eurotiomycetidae</taxon>
        <taxon>Eurotiales</taxon>
        <taxon>Aspergillaceae</taxon>
        <taxon>Penicillium</taxon>
    </lineage>
</organism>
<dbReference type="InterPro" id="IPR036259">
    <property type="entry name" value="MFS_trans_sf"/>
</dbReference>
<feature type="transmembrane region" description="Helical" evidence="11">
    <location>
        <begin position="346"/>
        <end position="367"/>
    </location>
</feature>
<proteinExistence type="inferred from homology"/>
<dbReference type="InterPro" id="IPR011701">
    <property type="entry name" value="MFS"/>
</dbReference>
<dbReference type="PANTHER" id="PTHR23501:SF55">
    <property type="entry name" value="SIDEROPHORE IRON TRANSPORTER, PUTATIVE (AFU_ORTHOLOGUE AFUA_3G03440)-RELATED"/>
    <property type="match status" value="1"/>
</dbReference>
<evidence type="ECO:0000256" key="2">
    <source>
        <dbReference type="ARBA" id="ARBA00008335"/>
    </source>
</evidence>
<keyword evidence="8" id="KW-0406">Ion transport</keyword>
<keyword evidence="5 11" id="KW-0812">Transmembrane</keyword>
<evidence type="ECO:0000256" key="9">
    <source>
        <dbReference type="ARBA" id="ARBA00023136"/>
    </source>
</evidence>
<feature type="transmembrane region" description="Helical" evidence="11">
    <location>
        <begin position="66"/>
        <end position="83"/>
    </location>
</feature>
<reference evidence="12" key="1">
    <citation type="submission" date="2022-12" db="EMBL/GenBank/DDBJ databases">
        <authorList>
            <person name="Petersen C."/>
        </authorList>
    </citation>
    <scope>NUCLEOTIDE SEQUENCE</scope>
    <source>
        <strain evidence="12">IBT 21472</strain>
    </source>
</reference>
<feature type="transmembrane region" description="Helical" evidence="11">
    <location>
        <begin position="552"/>
        <end position="570"/>
    </location>
</feature>
<feature type="transmembrane region" description="Helical" evidence="11">
    <location>
        <begin position="413"/>
        <end position="432"/>
    </location>
</feature>
<dbReference type="SUPFAM" id="SSF103473">
    <property type="entry name" value="MFS general substrate transporter"/>
    <property type="match status" value="1"/>
</dbReference>
<evidence type="ECO:0000256" key="3">
    <source>
        <dbReference type="ARBA" id="ARBA00022448"/>
    </source>
</evidence>
<keyword evidence="3" id="KW-0813">Transport</keyword>
<accession>A0A9W9H8Y2</accession>
<feature type="transmembrane region" description="Helical" evidence="11">
    <location>
        <begin position="475"/>
        <end position="498"/>
    </location>
</feature>
<feature type="compositionally biased region" description="Polar residues" evidence="10">
    <location>
        <begin position="1"/>
        <end position="23"/>
    </location>
</feature>
<evidence type="ECO:0000256" key="4">
    <source>
        <dbReference type="ARBA" id="ARBA00022496"/>
    </source>
</evidence>
<feature type="transmembrane region" description="Helical" evidence="11">
    <location>
        <begin position="103"/>
        <end position="121"/>
    </location>
</feature>
<evidence type="ECO:0000313" key="13">
    <source>
        <dbReference type="Proteomes" id="UP001147746"/>
    </source>
</evidence>
<dbReference type="FunFam" id="1.20.1250.20:FF:000302">
    <property type="entry name" value="MFS siderochrome iron transporter MirB"/>
    <property type="match status" value="1"/>
</dbReference>
<evidence type="ECO:0000256" key="5">
    <source>
        <dbReference type="ARBA" id="ARBA00022692"/>
    </source>
</evidence>
<sequence length="586" mass="64204">MAEHNTFQEANATKTEMNVNIEGQQEEEPVSYGPDGEKNPEAVPDENAQDGVRIAEAMTLSWSKSSLIIVYICMWLLYFSNAFEASLSYNLDPFVSSAFQDHSLLPIISVVANVMAGATYLPVAKILNLWDRTVGFVLMMAIATLGMVLMAACNSFELYAAANIFYSVGFTGMIFCIDVVTADTSSLRNRGLAFALTSSPYIITAFGGPKAAESVYAINWRWGYGAWAIVLPFVASPMIVMMQLGKRKAKKNGLVLKKPSGRTWTESLVHYLIEFDIVGVFLLCAGFVLFLLPFTLAASSAEAWRSAHIIAMLVVGFVLIVAFGFWEKFGARHPFVPWHLLKNRTVIGACLLDASYQIAYYCWNYYFTSYLQVVYNTSLASAGYIASIFDIISGVELFAVGLLISYTGHFKWVLMWGVPLYMLGVGLMIYFRNPGFDLGYIIMCQVFIALGGGVIIIGQQVAVMAAADHDDVAALLALLGLFGTIGGSIGGSISGAIWTNTLPGMLQSMLPDDTVGQWQEIYDDLAVQLSYPMGSPTRLALQYAYAATQKRMLIAGTAVMALSLGFMMMIRDINVKKIQQTKGLVF</sequence>
<dbReference type="EMBL" id="JAPZBO010000005">
    <property type="protein sequence ID" value="KAJ5316050.1"/>
    <property type="molecule type" value="Genomic_DNA"/>
</dbReference>
<dbReference type="AlphaFoldDB" id="A0A9W9H8Y2"/>
<feature type="transmembrane region" description="Helical" evidence="11">
    <location>
        <begin position="379"/>
        <end position="406"/>
    </location>
</feature>
<feature type="region of interest" description="Disordered" evidence="10">
    <location>
        <begin position="1"/>
        <end position="45"/>
    </location>
</feature>
<evidence type="ECO:0000256" key="10">
    <source>
        <dbReference type="SAM" id="MobiDB-lite"/>
    </source>
</evidence>
<dbReference type="GO" id="GO:0022857">
    <property type="term" value="F:transmembrane transporter activity"/>
    <property type="evidence" value="ECO:0007669"/>
    <property type="project" value="InterPro"/>
</dbReference>
<comment type="subcellular location">
    <subcellularLocation>
        <location evidence="1">Membrane</location>
        <topology evidence="1">Multi-pass membrane protein</topology>
    </subcellularLocation>
</comment>
<keyword evidence="4" id="KW-0410">Iron transport</keyword>
<dbReference type="OrthoDB" id="4078873at2759"/>
<feature type="transmembrane region" description="Helical" evidence="11">
    <location>
        <begin position="133"/>
        <end position="152"/>
    </location>
</feature>
<feature type="transmembrane region" description="Helical" evidence="11">
    <location>
        <begin position="158"/>
        <end position="180"/>
    </location>
</feature>
<dbReference type="FunFam" id="1.20.1250.20:FF:000284">
    <property type="entry name" value="Siderophore iron transporter mirB"/>
    <property type="match status" value="1"/>
</dbReference>
<feature type="transmembrane region" description="Helical" evidence="11">
    <location>
        <begin position="306"/>
        <end position="326"/>
    </location>
</feature>
<feature type="transmembrane region" description="Helical" evidence="11">
    <location>
        <begin position="224"/>
        <end position="244"/>
    </location>
</feature>
<evidence type="ECO:0000256" key="1">
    <source>
        <dbReference type="ARBA" id="ARBA00004141"/>
    </source>
</evidence>
<keyword evidence="7" id="KW-0408">Iron</keyword>
<dbReference type="GO" id="GO:0005886">
    <property type="term" value="C:plasma membrane"/>
    <property type="evidence" value="ECO:0007669"/>
    <property type="project" value="TreeGrafter"/>
</dbReference>
<keyword evidence="13" id="KW-1185">Reference proteome</keyword>
<gene>
    <name evidence="12" type="ORF">N7476_006357</name>
</gene>
<dbReference type="PANTHER" id="PTHR23501">
    <property type="entry name" value="MAJOR FACILITATOR SUPERFAMILY"/>
    <property type="match status" value="1"/>
</dbReference>
<evidence type="ECO:0000256" key="11">
    <source>
        <dbReference type="SAM" id="Phobius"/>
    </source>
</evidence>
<evidence type="ECO:0000256" key="8">
    <source>
        <dbReference type="ARBA" id="ARBA00023065"/>
    </source>
</evidence>
<dbReference type="GO" id="GO:0010106">
    <property type="term" value="P:cellular response to iron ion starvation"/>
    <property type="evidence" value="ECO:0007669"/>
    <property type="project" value="UniProtKB-ARBA"/>
</dbReference>
<keyword evidence="9 11" id="KW-0472">Membrane</keyword>
<dbReference type="Gene3D" id="1.20.1250.20">
    <property type="entry name" value="MFS general substrate transporter like domains"/>
    <property type="match status" value="2"/>
</dbReference>
<keyword evidence="6 11" id="KW-1133">Transmembrane helix</keyword>
<evidence type="ECO:0000313" key="12">
    <source>
        <dbReference type="EMBL" id="KAJ5316050.1"/>
    </source>
</evidence>
<dbReference type="Proteomes" id="UP001147746">
    <property type="component" value="Unassembled WGS sequence"/>
</dbReference>
<protein>
    <submittedName>
        <fullName evidence="12">Siderophore iron transporter mirB</fullName>
    </submittedName>
</protein>
<comment type="caution">
    <text evidence="12">The sequence shown here is derived from an EMBL/GenBank/DDBJ whole genome shotgun (WGS) entry which is preliminary data.</text>
</comment>
<evidence type="ECO:0000256" key="7">
    <source>
        <dbReference type="ARBA" id="ARBA00023004"/>
    </source>
</evidence>
<dbReference type="Pfam" id="PF07690">
    <property type="entry name" value="MFS_1"/>
    <property type="match status" value="1"/>
</dbReference>
<feature type="transmembrane region" description="Helical" evidence="11">
    <location>
        <begin position="192"/>
        <end position="212"/>
    </location>
</feature>
<reference evidence="12" key="2">
    <citation type="journal article" date="2023" name="IMA Fungus">
        <title>Comparative genomic study of the Penicillium genus elucidates a diverse pangenome and 15 lateral gene transfer events.</title>
        <authorList>
            <person name="Petersen C."/>
            <person name="Sorensen T."/>
            <person name="Nielsen M.R."/>
            <person name="Sondergaard T.E."/>
            <person name="Sorensen J.L."/>
            <person name="Fitzpatrick D.A."/>
            <person name="Frisvad J.C."/>
            <person name="Nielsen K.L."/>
        </authorList>
    </citation>
    <scope>NUCLEOTIDE SEQUENCE</scope>
    <source>
        <strain evidence="12">IBT 21472</strain>
    </source>
</reference>
<dbReference type="GO" id="GO:0006826">
    <property type="term" value="P:iron ion transport"/>
    <property type="evidence" value="ECO:0007669"/>
    <property type="project" value="UniProtKB-KW"/>
</dbReference>
<comment type="similarity">
    <text evidence="2">Belongs to the major facilitator superfamily.</text>
</comment>